<accession>A0A7W3X1F3</accession>
<dbReference type="PANTHER" id="PTHR12001:SF71">
    <property type="entry name" value="(2E,6E)-FARNESYL DIPHOSPHATE SYNTHASE"/>
    <property type="match status" value="1"/>
</dbReference>
<gene>
    <name evidence="2" type="ORF">H3147_26970</name>
</gene>
<dbReference type="InterPro" id="IPR000092">
    <property type="entry name" value="Polyprenyl_synt"/>
</dbReference>
<comment type="caution">
    <text evidence="2">The sequence shown here is derived from an EMBL/GenBank/DDBJ whole genome shotgun (WGS) entry which is preliminary data.</text>
</comment>
<dbReference type="EMBL" id="JABJXA010000345">
    <property type="protein sequence ID" value="MBB1262412.1"/>
    <property type="molecule type" value="Genomic_DNA"/>
</dbReference>
<comment type="similarity">
    <text evidence="1">Belongs to the FPP/GGPP synthase family.</text>
</comment>
<dbReference type="SFLD" id="SFLDS00005">
    <property type="entry name" value="Isoprenoid_Synthase_Type_I"/>
    <property type="match status" value="1"/>
</dbReference>
<evidence type="ECO:0000313" key="2">
    <source>
        <dbReference type="EMBL" id="MBB1262412.1"/>
    </source>
</evidence>
<dbReference type="CDD" id="cd00685">
    <property type="entry name" value="Trans_IPPS_HT"/>
    <property type="match status" value="1"/>
</dbReference>
<dbReference type="InterPro" id="IPR008949">
    <property type="entry name" value="Isoprenoid_synthase_dom_sf"/>
</dbReference>
<dbReference type="PANTHER" id="PTHR12001">
    <property type="entry name" value="GERANYLGERANYL PYROPHOSPHATE SYNTHASE"/>
    <property type="match status" value="1"/>
</dbReference>
<evidence type="ECO:0000313" key="3">
    <source>
        <dbReference type="Proteomes" id="UP000517765"/>
    </source>
</evidence>
<reference evidence="3" key="1">
    <citation type="submission" date="2020-05" db="EMBL/GenBank/DDBJ databases">
        <title>Classification of alakaliphilic streptomycetes isolated from an alkaline soil next to Lonar Crater, India and a proposal for the recognition of Streptomyces alkaliterrae sp. nov.</title>
        <authorList>
            <person name="Golinska P."/>
        </authorList>
    </citation>
    <scope>NUCLEOTIDE SEQUENCE [LARGE SCALE GENOMIC DNA]</scope>
    <source>
        <strain evidence="3">OF8</strain>
    </source>
</reference>
<sequence>MTTTAPAQTPTAEQVLTRCRDLTRPALRSAVRSLHAWPARMAAYSLGWCDRDGTPTLDPRAEGKGLRPTLTILAAEAAGARTHTAIPGAVAVELVHVFSLLHDDIMDGDEKRRQRDTAWKTYGTGPAVLAGDALFALAVETLTAAPAAHGTSALRHLSRALRELIHGQSNDLLFETRPWTGPRAVSITEYRTMAEHKTGSLLGCATAIGATLAGAPAHTVTALERFGRHLGVAFQAVDDLLGIWGDPATTGKPVHSDLRQGKKTFPVLAALSTDAPAAHELATLLSSPPDPTTTHRAAALIEEAGGRTATLAEAEHHLTAARHLLHTLPLTP</sequence>
<protein>
    <submittedName>
        <fullName evidence="2">Polyprenyl synthetase family protein</fullName>
    </submittedName>
</protein>
<dbReference type="RefSeq" id="WP_181356615.1">
    <property type="nucleotide sequence ID" value="NZ_JABJXA010000345.1"/>
</dbReference>
<dbReference type="GO" id="GO:0008299">
    <property type="term" value="P:isoprenoid biosynthetic process"/>
    <property type="evidence" value="ECO:0007669"/>
    <property type="project" value="InterPro"/>
</dbReference>
<dbReference type="Proteomes" id="UP000517765">
    <property type="component" value="Unassembled WGS sequence"/>
</dbReference>
<feature type="non-terminal residue" evidence="2">
    <location>
        <position position="332"/>
    </location>
</feature>
<dbReference type="Pfam" id="PF00348">
    <property type="entry name" value="polyprenyl_synt"/>
    <property type="match status" value="1"/>
</dbReference>
<keyword evidence="1" id="KW-0808">Transferase</keyword>
<name>A0A7W3X1F3_9ACTN</name>
<proteinExistence type="inferred from homology"/>
<organism evidence="2 3">
    <name type="scientific">Streptomyces alkaliterrae</name>
    <dbReference type="NCBI Taxonomy" id="2213162"/>
    <lineage>
        <taxon>Bacteria</taxon>
        <taxon>Bacillati</taxon>
        <taxon>Actinomycetota</taxon>
        <taxon>Actinomycetes</taxon>
        <taxon>Kitasatosporales</taxon>
        <taxon>Streptomycetaceae</taxon>
        <taxon>Streptomyces</taxon>
    </lineage>
</organism>
<dbReference type="AlphaFoldDB" id="A0A7W3X1F3"/>
<dbReference type="GO" id="GO:0004659">
    <property type="term" value="F:prenyltransferase activity"/>
    <property type="evidence" value="ECO:0007669"/>
    <property type="project" value="InterPro"/>
</dbReference>
<dbReference type="Gene3D" id="1.10.600.10">
    <property type="entry name" value="Farnesyl Diphosphate Synthase"/>
    <property type="match status" value="1"/>
</dbReference>
<evidence type="ECO:0000256" key="1">
    <source>
        <dbReference type="RuleBase" id="RU004466"/>
    </source>
</evidence>
<dbReference type="SFLD" id="SFLDG01017">
    <property type="entry name" value="Polyprenyl_Transferase_Like"/>
    <property type="match status" value="1"/>
</dbReference>
<dbReference type="SUPFAM" id="SSF48576">
    <property type="entry name" value="Terpenoid synthases"/>
    <property type="match status" value="1"/>
</dbReference>